<dbReference type="Pfam" id="PF00271">
    <property type="entry name" value="Helicase_C"/>
    <property type="match status" value="1"/>
</dbReference>
<keyword evidence="15" id="KW-1185">Reference proteome</keyword>
<dbReference type="PANTHER" id="PTHR24031">
    <property type="entry name" value="RNA HELICASE"/>
    <property type="match status" value="1"/>
</dbReference>
<evidence type="ECO:0000256" key="9">
    <source>
        <dbReference type="ARBA" id="ARBA00023242"/>
    </source>
</evidence>
<dbReference type="GO" id="GO:0005730">
    <property type="term" value="C:nucleolus"/>
    <property type="evidence" value="ECO:0007669"/>
    <property type="project" value="UniProtKB-SubCell"/>
</dbReference>
<feature type="compositionally biased region" description="Basic and acidic residues" evidence="11">
    <location>
        <begin position="742"/>
        <end position="760"/>
    </location>
</feature>
<keyword evidence="2" id="KW-0690">Ribosome biogenesis</keyword>
<dbReference type="InterPro" id="IPR025313">
    <property type="entry name" value="SPB4-like_CTE"/>
</dbReference>
<feature type="compositionally biased region" description="Acidic residues" evidence="11">
    <location>
        <begin position="801"/>
        <end position="811"/>
    </location>
</feature>
<gene>
    <name evidence="14" type="ORF">Micbo1qcDRAFT_140786</name>
</gene>
<feature type="domain" description="Helicase C-terminal" evidence="13">
    <location>
        <begin position="286"/>
        <end position="441"/>
    </location>
</feature>
<evidence type="ECO:0000259" key="13">
    <source>
        <dbReference type="PROSITE" id="PS51194"/>
    </source>
</evidence>
<keyword evidence="3" id="KW-0698">rRNA processing</keyword>
<dbReference type="FunCoup" id="A0A136IML7">
    <property type="interactions" value="1004"/>
</dbReference>
<feature type="region of interest" description="Disordered" evidence="11">
    <location>
        <begin position="603"/>
        <end position="675"/>
    </location>
</feature>
<dbReference type="Pfam" id="PF00270">
    <property type="entry name" value="DEAD"/>
    <property type="match status" value="1"/>
</dbReference>
<dbReference type="InterPro" id="IPR011545">
    <property type="entry name" value="DEAD/DEAH_box_helicase_dom"/>
</dbReference>
<keyword evidence="5 10" id="KW-0378">Hydrolase</keyword>
<comment type="catalytic activity">
    <reaction evidence="10">
        <text>ATP + H2O = ADP + phosphate + H(+)</text>
        <dbReference type="Rhea" id="RHEA:13065"/>
        <dbReference type="ChEBI" id="CHEBI:15377"/>
        <dbReference type="ChEBI" id="CHEBI:15378"/>
        <dbReference type="ChEBI" id="CHEBI:30616"/>
        <dbReference type="ChEBI" id="CHEBI:43474"/>
        <dbReference type="ChEBI" id="CHEBI:456216"/>
        <dbReference type="EC" id="3.6.4.13"/>
    </reaction>
</comment>
<dbReference type="InterPro" id="IPR000629">
    <property type="entry name" value="RNA-helicase_DEAD-box_CS"/>
</dbReference>
<feature type="compositionally biased region" description="Basic and acidic residues" evidence="11">
    <location>
        <begin position="21"/>
        <end position="38"/>
    </location>
</feature>
<evidence type="ECO:0000256" key="3">
    <source>
        <dbReference type="ARBA" id="ARBA00022552"/>
    </source>
</evidence>
<keyword evidence="6 10" id="KW-0347">Helicase</keyword>
<dbReference type="InParanoid" id="A0A136IML7"/>
<dbReference type="EMBL" id="KQ964270">
    <property type="protein sequence ID" value="KXJ86217.1"/>
    <property type="molecule type" value="Genomic_DNA"/>
</dbReference>
<dbReference type="CDD" id="cd17941">
    <property type="entry name" value="DEADc_DDX10"/>
    <property type="match status" value="1"/>
</dbReference>
<dbReference type="Proteomes" id="UP000070501">
    <property type="component" value="Unassembled WGS sequence"/>
</dbReference>
<evidence type="ECO:0000313" key="14">
    <source>
        <dbReference type="EMBL" id="KXJ86217.1"/>
    </source>
</evidence>
<dbReference type="CDD" id="cd18787">
    <property type="entry name" value="SF2_C_DEAD"/>
    <property type="match status" value="1"/>
</dbReference>
<feature type="region of interest" description="Disordered" evidence="11">
    <location>
        <begin position="517"/>
        <end position="558"/>
    </location>
</feature>
<dbReference type="Gene3D" id="3.40.50.300">
    <property type="entry name" value="P-loop containing nucleotide triphosphate hydrolases"/>
    <property type="match status" value="2"/>
</dbReference>
<evidence type="ECO:0000256" key="2">
    <source>
        <dbReference type="ARBA" id="ARBA00022517"/>
    </source>
</evidence>
<dbReference type="GO" id="GO:0005524">
    <property type="term" value="F:ATP binding"/>
    <property type="evidence" value="ECO:0007669"/>
    <property type="project" value="UniProtKB-UniRule"/>
</dbReference>
<dbReference type="SMART" id="SM00487">
    <property type="entry name" value="DEXDc"/>
    <property type="match status" value="1"/>
</dbReference>
<dbReference type="SMART" id="SM01178">
    <property type="entry name" value="DUF4217"/>
    <property type="match status" value="1"/>
</dbReference>
<dbReference type="AlphaFoldDB" id="A0A136IML7"/>
<feature type="compositionally biased region" description="Basic residues" evidence="11">
    <location>
        <begin position="865"/>
        <end position="875"/>
    </location>
</feature>
<dbReference type="GO" id="GO:0003724">
    <property type="term" value="F:RNA helicase activity"/>
    <property type="evidence" value="ECO:0007669"/>
    <property type="project" value="UniProtKB-EC"/>
</dbReference>
<comment type="similarity">
    <text evidence="10">Belongs to the DEAD box helicase family.</text>
</comment>
<dbReference type="GO" id="GO:0006364">
    <property type="term" value="P:rRNA processing"/>
    <property type="evidence" value="ECO:0007669"/>
    <property type="project" value="UniProtKB-KW"/>
</dbReference>
<sequence>MAAPTGKSPGGARKQAKPKAKLQETKTLKRKREQEDMAKLQASVDELDPKNPENTKFSNLPLSVPTSKGLSASHFETLTDVQARAIPLGLKGFDILGAAKTGSGKTLAFLVPVLEKLYRARWTELDGLGALVIAPTRELAVQIFEVLRKIGRYHSFSAGLVIGGKNLREEADRLGRMNILVCTPGRMLQHLDQTAGMDVDNLQILVLDEADRIMDMGFQSAVDALVEHLPKSRQTMLFSATQSKKVSDLARLSLKDPEYVSVHEAAASATPSTLSQHYLVTPLHDKMDTLFGFIKANLKSKIIVFLSSGKQVRFFYESLRHLQPGVPLLHLHGRQKQVARLEITSRFAAAKFSCLFATDVVARGVDFPAVDWVVQADCPEDVDTYIHRVGRTARYERDGKAVLFLDPSEEKGMLARLEQRKVPIQRVNVREKKKVTITNAIQDMCFKNPDLKYLGQKAFISYTRSVHLQRDKTVFDLSKLDLDAYATSLGLPGAPQIRFRKGGAGTAENDEIKRLKNAPRAAQFSSDDSESDFDEDGNRKEKTKKSKDKKKEVRTKYDRMFERTNQDVFTSHYNKMLGGEEKQEGAAGDDSDQDFLSIKRVLRGDDLDDVDGDGSNNNTITKTDTSKHKRFSSDDDSDSASDADAPSQPQKDAAGDNDDSQLPAGVKIISGLGGEQPFVVDSKRRAKLLTSKKQMLRFKGKGDKVIFDDDGVAHHPYRLRDEAAFAADGDAEAQRLRFVEGEAERVKEADVDDKQTARDRKREKKERRKAREAAEAAGMDQNSGAGRKGGDGAVVTLGGGSDDDDEYDEDPLALLRSLPTAGSSGRGRDRDNDGDEHDEEDERPKKKVKKWFQNDSDVESDDGGKKKKKKASRKSKVIEVTEQPDTLEDYEALAAGLLDD</sequence>
<keyword evidence="7 10" id="KW-0067">ATP-binding</keyword>
<dbReference type="InterPro" id="IPR001650">
    <property type="entry name" value="Helicase_C-like"/>
</dbReference>
<dbReference type="GO" id="GO:0003723">
    <property type="term" value="F:RNA binding"/>
    <property type="evidence" value="ECO:0007669"/>
    <property type="project" value="UniProtKB-UniRule"/>
</dbReference>
<dbReference type="PROSITE" id="PS00039">
    <property type="entry name" value="DEAD_ATP_HELICASE"/>
    <property type="match status" value="1"/>
</dbReference>
<feature type="domain" description="Helicase ATP-binding" evidence="12">
    <location>
        <begin position="86"/>
        <end position="260"/>
    </location>
</feature>
<evidence type="ECO:0000259" key="12">
    <source>
        <dbReference type="PROSITE" id="PS51192"/>
    </source>
</evidence>
<feature type="compositionally biased region" description="Polar residues" evidence="11">
    <location>
        <begin position="614"/>
        <end position="623"/>
    </location>
</feature>
<evidence type="ECO:0000256" key="8">
    <source>
        <dbReference type="ARBA" id="ARBA00022884"/>
    </source>
</evidence>
<feature type="region of interest" description="Disordered" evidence="11">
    <location>
        <begin position="742"/>
        <end position="884"/>
    </location>
</feature>
<evidence type="ECO:0000256" key="10">
    <source>
        <dbReference type="RuleBase" id="RU365068"/>
    </source>
</evidence>
<keyword evidence="4 10" id="KW-0547">Nucleotide-binding</keyword>
<proteinExistence type="inferred from homology"/>
<evidence type="ECO:0000256" key="7">
    <source>
        <dbReference type="ARBA" id="ARBA00022840"/>
    </source>
</evidence>
<comment type="subcellular location">
    <subcellularLocation>
        <location evidence="1">Nucleus</location>
        <location evidence="1">Nucleolus</location>
    </subcellularLocation>
</comment>
<evidence type="ECO:0000256" key="4">
    <source>
        <dbReference type="ARBA" id="ARBA00022741"/>
    </source>
</evidence>
<dbReference type="SMART" id="SM00490">
    <property type="entry name" value="HELICc"/>
    <property type="match status" value="1"/>
</dbReference>
<feature type="compositionally biased region" description="Basic and acidic residues" evidence="11">
    <location>
        <begin position="549"/>
        <end position="558"/>
    </location>
</feature>
<evidence type="ECO:0000256" key="1">
    <source>
        <dbReference type="ARBA" id="ARBA00004604"/>
    </source>
</evidence>
<evidence type="ECO:0000256" key="6">
    <source>
        <dbReference type="ARBA" id="ARBA00022806"/>
    </source>
</evidence>
<reference evidence="15" key="1">
    <citation type="submission" date="2016-02" db="EMBL/GenBank/DDBJ databases">
        <title>Draft genome sequence of Microdochium bolleyi, a fungal endophyte of beachgrass.</title>
        <authorList>
            <consortium name="DOE Joint Genome Institute"/>
            <person name="David A.S."/>
            <person name="May G."/>
            <person name="Haridas S."/>
            <person name="Lim J."/>
            <person name="Wang M."/>
            <person name="Labutti K."/>
            <person name="Lipzen A."/>
            <person name="Barry K."/>
            <person name="Grigoriev I.V."/>
        </authorList>
    </citation>
    <scope>NUCLEOTIDE SEQUENCE [LARGE SCALE GENOMIC DNA]</scope>
    <source>
        <strain evidence="15">J235TASD1</strain>
    </source>
</reference>
<dbReference type="OrthoDB" id="10259640at2759"/>
<dbReference type="InterPro" id="IPR014001">
    <property type="entry name" value="Helicase_ATP-bd"/>
</dbReference>
<comment type="function">
    <text evidence="10">RNA helicase.</text>
</comment>
<evidence type="ECO:0000256" key="11">
    <source>
        <dbReference type="SAM" id="MobiDB-lite"/>
    </source>
</evidence>
<protein>
    <recommendedName>
        <fullName evidence="10">ATP-dependent RNA helicase</fullName>
        <ecNumber evidence="10">3.6.4.13</ecNumber>
    </recommendedName>
</protein>
<feature type="compositionally biased region" description="Acidic residues" evidence="11">
    <location>
        <begin position="832"/>
        <end position="841"/>
    </location>
</feature>
<comment type="domain">
    <text evidence="10">The Q motif is unique to and characteristic of the DEAD box family of RNA helicases and controls ATP binding and hydrolysis.</text>
</comment>
<dbReference type="PROSITE" id="PS51194">
    <property type="entry name" value="HELICASE_CTER"/>
    <property type="match status" value="1"/>
</dbReference>
<dbReference type="EC" id="3.6.4.13" evidence="10"/>
<dbReference type="STRING" id="196109.A0A136IML7"/>
<dbReference type="GO" id="GO:0016887">
    <property type="term" value="F:ATP hydrolysis activity"/>
    <property type="evidence" value="ECO:0007669"/>
    <property type="project" value="RHEA"/>
</dbReference>
<dbReference type="PROSITE" id="PS51192">
    <property type="entry name" value="HELICASE_ATP_BIND_1"/>
    <property type="match status" value="1"/>
</dbReference>
<feature type="region of interest" description="Disordered" evidence="11">
    <location>
        <begin position="1"/>
        <end position="61"/>
    </location>
</feature>
<dbReference type="Pfam" id="PF13959">
    <property type="entry name" value="CTE_SPB4"/>
    <property type="match status" value="1"/>
</dbReference>
<dbReference type="SUPFAM" id="SSF52540">
    <property type="entry name" value="P-loop containing nucleoside triphosphate hydrolases"/>
    <property type="match status" value="1"/>
</dbReference>
<evidence type="ECO:0000313" key="15">
    <source>
        <dbReference type="Proteomes" id="UP000070501"/>
    </source>
</evidence>
<keyword evidence="8 10" id="KW-0694">RNA-binding</keyword>
<accession>A0A136IML7</accession>
<dbReference type="InterPro" id="IPR027417">
    <property type="entry name" value="P-loop_NTPase"/>
</dbReference>
<name>A0A136IML7_9PEZI</name>
<organism evidence="14 15">
    <name type="scientific">Microdochium bolleyi</name>
    <dbReference type="NCBI Taxonomy" id="196109"/>
    <lineage>
        <taxon>Eukaryota</taxon>
        <taxon>Fungi</taxon>
        <taxon>Dikarya</taxon>
        <taxon>Ascomycota</taxon>
        <taxon>Pezizomycotina</taxon>
        <taxon>Sordariomycetes</taxon>
        <taxon>Xylariomycetidae</taxon>
        <taxon>Xylariales</taxon>
        <taxon>Microdochiaceae</taxon>
        <taxon>Microdochium</taxon>
    </lineage>
</organism>
<keyword evidence="9" id="KW-0539">Nucleus</keyword>
<evidence type="ECO:0000256" key="5">
    <source>
        <dbReference type="ARBA" id="ARBA00022801"/>
    </source>
</evidence>